<sequence>MVANRWLAGTQVALAVIEQAASVLEDGHSNKDA</sequence>
<name>A0A840YLY6_9SPHN</name>
<comment type="caution">
    <text evidence="1">The sequence shown here is derived from an EMBL/GenBank/DDBJ whole genome shotgun (WGS) entry which is preliminary data.</text>
</comment>
<organism evidence="1 2">
    <name type="scientific">Sphingomonas xinjiangensis</name>
    <dbReference type="NCBI Taxonomy" id="643568"/>
    <lineage>
        <taxon>Bacteria</taxon>
        <taxon>Pseudomonadati</taxon>
        <taxon>Pseudomonadota</taxon>
        <taxon>Alphaproteobacteria</taxon>
        <taxon>Sphingomonadales</taxon>
        <taxon>Sphingomonadaceae</taxon>
        <taxon>Sphingomonas</taxon>
    </lineage>
</organism>
<evidence type="ECO:0000313" key="1">
    <source>
        <dbReference type="EMBL" id="MBB5710410.1"/>
    </source>
</evidence>
<dbReference type="Proteomes" id="UP000527143">
    <property type="component" value="Unassembled WGS sequence"/>
</dbReference>
<reference evidence="1 2" key="1">
    <citation type="submission" date="2020-08" db="EMBL/GenBank/DDBJ databases">
        <title>Genomic Encyclopedia of Type Strains, Phase IV (KMG-IV): sequencing the most valuable type-strain genomes for metagenomic binning, comparative biology and taxonomic classification.</title>
        <authorList>
            <person name="Goeker M."/>
        </authorList>
    </citation>
    <scope>NUCLEOTIDE SEQUENCE [LARGE SCALE GENOMIC DNA]</scope>
    <source>
        <strain evidence="1 2">DSM 26736</strain>
    </source>
</reference>
<gene>
    <name evidence="1" type="ORF">FHT02_001641</name>
</gene>
<evidence type="ECO:0000313" key="2">
    <source>
        <dbReference type="Proteomes" id="UP000527143"/>
    </source>
</evidence>
<protein>
    <submittedName>
        <fullName evidence="1">Uncharacterized protein</fullName>
    </submittedName>
</protein>
<dbReference type="EMBL" id="JACIJF010000004">
    <property type="protein sequence ID" value="MBB5710410.1"/>
    <property type="molecule type" value="Genomic_DNA"/>
</dbReference>
<dbReference type="AlphaFoldDB" id="A0A840YLY6"/>
<proteinExistence type="predicted"/>
<accession>A0A840YLY6</accession>
<keyword evidence="2" id="KW-1185">Reference proteome</keyword>